<evidence type="ECO:0000313" key="2">
    <source>
        <dbReference type="Proteomes" id="UP001374535"/>
    </source>
</evidence>
<accession>A0AAQ3P454</accession>
<name>A0AAQ3P454_VIGMU</name>
<organism evidence="1 2">
    <name type="scientific">Vigna mungo</name>
    <name type="common">Black gram</name>
    <name type="synonym">Phaseolus mungo</name>
    <dbReference type="NCBI Taxonomy" id="3915"/>
    <lineage>
        <taxon>Eukaryota</taxon>
        <taxon>Viridiplantae</taxon>
        <taxon>Streptophyta</taxon>
        <taxon>Embryophyta</taxon>
        <taxon>Tracheophyta</taxon>
        <taxon>Spermatophyta</taxon>
        <taxon>Magnoliopsida</taxon>
        <taxon>eudicotyledons</taxon>
        <taxon>Gunneridae</taxon>
        <taxon>Pentapetalae</taxon>
        <taxon>rosids</taxon>
        <taxon>fabids</taxon>
        <taxon>Fabales</taxon>
        <taxon>Fabaceae</taxon>
        <taxon>Papilionoideae</taxon>
        <taxon>50 kb inversion clade</taxon>
        <taxon>NPAAA clade</taxon>
        <taxon>indigoferoid/millettioid clade</taxon>
        <taxon>Phaseoleae</taxon>
        <taxon>Vigna</taxon>
    </lineage>
</organism>
<dbReference type="AlphaFoldDB" id="A0AAQ3P454"/>
<dbReference type="EMBL" id="CP144699">
    <property type="protein sequence ID" value="WVZ19508.1"/>
    <property type="molecule type" value="Genomic_DNA"/>
</dbReference>
<gene>
    <name evidence="1" type="ORF">V8G54_006830</name>
</gene>
<protein>
    <submittedName>
        <fullName evidence="1">Uncharacterized protein</fullName>
    </submittedName>
</protein>
<proteinExistence type="predicted"/>
<reference evidence="1 2" key="1">
    <citation type="journal article" date="2023" name="Life. Sci Alliance">
        <title>Evolutionary insights into 3D genome organization and epigenetic landscape of Vigna mungo.</title>
        <authorList>
            <person name="Junaid A."/>
            <person name="Singh B."/>
            <person name="Bhatia S."/>
        </authorList>
    </citation>
    <scope>NUCLEOTIDE SEQUENCE [LARGE SCALE GENOMIC DNA]</scope>
    <source>
        <strain evidence="1">Urdbean</strain>
    </source>
</reference>
<sequence>MQETNRARVEISAESTEVITAETVLVPPVIDGSYVASKDKKERRERTQVVDSHPLLQLHPFFDFGGVIPLSPSLQIDDHHPRVEVAGLPIGEGERERGVGPERRGEIRGEVGVAVFGGSEDRLVPQRGICQLGNVVDEDKVGVQVHHAPHAEWKEVGQVGACVIQGAIES</sequence>
<dbReference type="Proteomes" id="UP001374535">
    <property type="component" value="Chromosome 2"/>
</dbReference>
<evidence type="ECO:0000313" key="1">
    <source>
        <dbReference type="EMBL" id="WVZ19508.1"/>
    </source>
</evidence>
<keyword evidence="2" id="KW-1185">Reference proteome</keyword>